<reference evidence="4" key="1">
    <citation type="submission" date="2023-10" db="EMBL/GenBank/DDBJ databases">
        <authorList>
            <person name="Chen Y."/>
            <person name="Shah S."/>
            <person name="Dougan E. K."/>
            <person name="Thang M."/>
            <person name="Chan C."/>
        </authorList>
    </citation>
    <scope>NUCLEOTIDE SEQUENCE [LARGE SCALE GENOMIC DNA]</scope>
</reference>
<dbReference type="SMART" id="SM00343">
    <property type="entry name" value="ZnF_C2HC"/>
    <property type="match status" value="1"/>
</dbReference>
<keyword evidence="1" id="KW-0863">Zinc-finger</keyword>
<keyword evidence="1" id="KW-0862">Zinc</keyword>
<keyword evidence="5" id="KW-1185">Reference proteome</keyword>
<organism evidence="4 5">
    <name type="scientific">Prorocentrum cordatum</name>
    <dbReference type="NCBI Taxonomy" id="2364126"/>
    <lineage>
        <taxon>Eukaryota</taxon>
        <taxon>Sar</taxon>
        <taxon>Alveolata</taxon>
        <taxon>Dinophyceae</taxon>
        <taxon>Prorocentrales</taxon>
        <taxon>Prorocentraceae</taxon>
        <taxon>Prorocentrum</taxon>
    </lineage>
</organism>
<evidence type="ECO:0000313" key="4">
    <source>
        <dbReference type="EMBL" id="CAK0874426.1"/>
    </source>
</evidence>
<evidence type="ECO:0000313" key="5">
    <source>
        <dbReference type="Proteomes" id="UP001189429"/>
    </source>
</evidence>
<feature type="region of interest" description="Disordered" evidence="2">
    <location>
        <begin position="1123"/>
        <end position="1267"/>
    </location>
</feature>
<feature type="domain" description="CCHC-type" evidence="3">
    <location>
        <begin position="276"/>
        <end position="290"/>
    </location>
</feature>
<dbReference type="Pfam" id="PF00098">
    <property type="entry name" value="zf-CCHC"/>
    <property type="match status" value="1"/>
</dbReference>
<proteinExistence type="predicted"/>
<accession>A0ABN9VPK9</accession>
<feature type="region of interest" description="Disordered" evidence="2">
    <location>
        <begin position="757"/>
        <end position="785"/>
    </location>
</feature>
<keyword evidence="1" id="KW-0479">Metal-binding</keyword>
<protein>
    <recommendedName>
        <fullName evidence="3">CCHC-type domain-containing protein</fullName>
    </recommendedName>
</protein>
<feature type="compositionally biased region" description="Acidic residues" evidence="2">
    <location>
        <begin position="1213"/>
        <end position="1222"/>
    </location>
</feature>
<name>A0ABN9VPK9_9DINO</name>
<feature type="compositionally biased region" description="Acidic residues" evidence="2">
    <location>
        <begin position="770"/>
        <end position="783"/>
    </location>
</feature>
<evidence type="ECO:0000256" key="1">
    <source>
        <dbReference type="PROSITE-ProRule" id="PRU00047"/>
    </source>
</evidence>
<dbReference type="PROSITE" id="PS50158">
    <property type="entry name" value="ZF_CCHC"/>
    <property type="match status" value="1"/>
</dbReference>
<dbReference type="EMBL" id="CAUYUJ010017393">
    <property type="protein sequence ID" value="CAK0874426.1"/>
    <property type="molecule type" value="Genomic_DNA"/>
</dbReference>
<dbReference type="SUPFAM" id="SSF57756">
    <property type="entry name" value="Retrovirus zinc finger-like domains"/>
    <property type="match status" value="1"/>
</dbReference>
<feature type="compositionally biased region" description="Low complexity" evidence="2">
    <location>
        <begin position="1155"/>
        <end position="1167"/>
    </location>
</feature>
<dbReference type="Gene3D" id="4.10.60.10">
    <property type="entry name" value="Zinc finger, CCHC-type"/>
    <property type="match status" value="1"/>
</dbReference>
<dbReference type="InterPro" id="IPR036875">
    <property type="entry name" value="Znf_CCHC_sf"/>
</dbReference>
<evidence type="ECO:0000256" key="2">
    <source>
        <dbReference type="SAM" id="MobiDB-lite"/>
    </source>
</evidence>
<sequence length="1601" mass="177405">MADNSGFNTKRSSGDGDDGAAACKDWKRWATAAIVVQKARNTPVEALGPWLYTFLDGQAALAVENVDLSEINVESGEEVVFVRLDERFPDKVAADRLGEAMEDDFSLRIQKQDTTEAYTGRAQLVFARLAKEGVDLPLGNFGRATVMSATHRSWNVDEVCAAIRTAFPGIPPERLTQAAYAVEEEPVDNEVPPPPEPYQEEGAEGDVTQEVDAIAQAAEPIEESDAVEILAIWKQTRVAMNKERLDRGLRPGWVARRPGPSGPTRQDLDKLGRRAKCFRCNKIGHFSRDCMEALRAHGAGTVIAEPMEPEAVGEVRVEMVQPCLEDDLDDEINSTLKVHEDNVLAKLIQEERWKRLEHEMKDKQEDDDATPEVKATEEGTVLGVTHSDGRSAPDTGRCKTLIGEDTLTKHEEATGKKAKWFKDVKPMRFRGFDNSVQESIGAVELDWVIKNHIGTFLVYVVPGSAGFLMSKPDLKALGAAIDLETDSMHLKRLDITIFLNETVAGHCEIDFLNREKRARRQMHESAVRVQSVAGRMVTELFSPPRIVPVAARSGFLEGQSLDKAHGWDVDKDDDYEAMWRRIIEDEPHFVHMCSPCWKLSITQQRVPLERRRDPAQHVADVKWSVDLVHVVVEVAIYQMERGMHFVYETTPRCASLQVPVMRQLLQTKGVYVGVASGCEFGLRCPDTLKLMPKSWEFVTSASEVARAAHRRCGGGHGHQHTEGMLKCGVKRTVFGQRYPRRLVEAVVRGMRRQCQVEASNPEAGRGAVQEEGEPEVIEEDADETRDVLRRPRSSIENRLRKLRVQLGHCKNNVLARHLRRAHATEQAIKAAQEFYCPECEGMKCPKVAQHSAPAEAHLPLKYVSMDCKDLPSWIPGERITRLGIIDETSSLRQVEGPAIGQSKTSKNLVDAFERAWVRPCIRPKWLKVGPPRGPDQRRVHQLVRQEIEVVDAAGGAKGPAGKTEHHNQLFEIMLEGVIGEAQPQTETEWRECAMELALAKNSLLSVTGVSPMQVVFGRNPEVPGDLLKGSPDLITNGAIVNDPVAAQQARIRAIARVKVLMQRDKLAAWRALDSRTCMGEVRGNYWVALPGAAVKAAPEQMRPAAREERHAWRMVEAELRTKMVGLEHSGQRFEDITGGERPPEEVDEDAPPCPEDQAPPAEAPEAGDQADDDQDAEAEDDQAEHPTGRRRTRGKQAVDKRTLGEARQPAEGQMEEGLEEPDETKRPRLEEQATAGASAGGSSSASGQQQFGGAVHPPSLPSPPLQDFADAHLAEDVGADTVAGMVDVLLAQGGKEINVKEEMWKSPLGRAMIERACGKEMTSLVHEIQAWKPVDLETSRLLKTQVPERILRPRPALTLRSGDDGKGEVKCQCALQGCKDPDILDLVREGRTASPTMSTNGRAMLLQTLASCKFEMTIGDAKSAFLVAEPEARPNGPIYVAMPKDYALKDHHPEQLFEVINGCGLGDQPQQWWRTLERFMVEELEFDQHPMDPCVFLLRGPVTQENAHLVARDRVSVIPYATGSERAQLRGEPGTLCGILGVHVDDQVNGGCGQLWESAMKKLRARFPFRKWATGSGKFTGSVLTQRADYSIVQSQSECTK</sequence>
<dbReference type="InterPro" id="IPR001878">
    <property type="entry name" value="Znf_CCHC"/>
</dbReference>
<evidence type="ECO:0000259" key="3">
    <source>
        <dbReference type="PROSITE" id="PS50158"/>
    </source>
</evidence>
<feature type="compositionally biased region" description="Low complexity" evidence="2">
    <location>
        <begin position="1232"/>
        <end position="1254"/>
    </location>
</feature>
<feature type="compositionally biased region" description="Acidic residues" evidence="2">
    <location>
        <begin position="1168"/>
        <end position="1182"/>
    </location>
</feature>
<dbReference type="Proteomes" id="UP001189429">
    <property type="component" value="Unassembled WGS sequence"/>
</dbReference>
<comment type="caution">
    <text evidence="4">The sequence shown here is derived from an EMBL/GenBank/DDBJ whole genome shotgun (WGS) entry which is preliminary data.</text>
</comment>
<gene>
    <name evidence="4" type="ORF">PCOR1329_LOCUS59340</name>
</gene>
<feature type="non-terminal residue" evidence="4">
    <location>
        <position position="1601"/>
    </location>
</feature>